<reference evidence="9 12" key="2">
    <citation type="submission" date="2020-04" db="EMBL/GenBank/DDBJ databases">
        <title>MicrobeNet Type strains.</title>
        <authorList>
            <person name="Nicholson A.C."/>
        </authorList>
    </citation>
    <scope>NUCLEOTIDE SEQUENCE [LARGE SCALE GENOMIC DNA]</scope>
    <source>
        <strain evidence="9 12">CCUG 33494</strain>
    </source>
</reference>
<dbReference type="PRINTS" id="PR01035">
    <property type="entry name" value="TCRTETA"/>
</dbReference>
<dbReference type="GO" id="GO:0005886">
    <property type="term" value="C:plasma membrane"/>
    <property type="evidence" value="ECO:0007669"/>
    <property type="project" value="UniProtKB-SubCell"/>
</dbReference>
<dbReference type="PANTHER" id="PTHR23517">
    <property type="entry name" value="RESISTANCE PROTEIN MDTM, PUTATIVE-RELATED-RELATED"/>
    <property type="match status" value="1"/>
</dbReference>
<evidence type="ECO:0000256" key="4">
    <source>
        <dbReference type="ARBA" id="ARBA00022692"/>
    </source>
</evidence>
<feature type="transmembrane region" description="Helical" evidence="7">
    <location>
        <begin position="257"/>
        <end position="277"/>
    </location>
</feature>
<evidence type="ECO:0000256" key="6">
    <source>
        <dbReference type="ARBA" id="ARBA00023136"/>
    </source>
</evidence>
<name>A0A4Y4G8R5_WEIHE</name>
<dbReference type="AlphaFoldDB" id="A0A4Y4G8R5"/>
<dbReference type="EMBL" id="FMAW01000004">
    <property type="protein sequence ID" value="SCB87035.1"/>
    <property type="molecule type" value="Genomic_DNA"/>
</dbReference>
<evidence type="ECO:0000313" key="12">
    <source>
        <dbReference type="Proteomes" id="UP000585749"/>
    </source>
</evidence>
<dbReference type="Gene3D" id="1.20.1250.20">
    <property type="entry name" value="MFS general substrate transporter like domains"/>
    <property type="match status" value="2"/>
</dbReference>
<dbReference type="OrthoDB" id="3268460at2"/>
<feature type="transmembrane region" description="Helical" evidence="7">
    <location>
        <begin position="111"/>
        <end position="129"/>
    </location>
</feature>
<dbReference type="Proteomes" id="UP000585749">
    <property type="component" value="Unassembled WGS sequence"/>
</dbReference>
<keyword evidence="11" id="KW-1185">Reference proteome</keyword>
<feature type="transmembrane region" description="Helical" evidence="7">
    <location>
        <begin position="21"/>
        <end position="42"/>
    </location>
</feature>
<dbReference type="EMBL" id="JAAXPM010000003">
    <property type="protein sequence ID" value="NKY66720.1"/>
    <property type="molecule type" value="Genomic_DNA"/>
</dbReference>
<keyword evidence="3" id="KW-1003">Cell membrane</keyword>
<dbReference type="PANTHER" id="PTHR23517:SF10">
    <property type="entry name" value="MAJOR FACILITATOR SUPERFAMILY (MFS) PROFILE DOMAIN-CONTAINING PROTEIN"/>
    <property type="match status" value="1"/>
</dbReference>
<dbReference type="RefSeq" id="WP_074427114.1">
    <property type="nucleotide sequence ID" value="NZ_BJEG01000002.1"/>
</dbReference>
<feature type="domain" description="Major facilitator superfamily (MFS) profile" evidence="8">
    <location>
        <begin position="20"/>
        <end position="397"/>
    </location>
</feature>
<evidence type="ECO:0000256" key="5">
    <source>
        <dbReference type="ARBA" id="ARBA00022989"/>
    </source>
</evidence>
<evidence type="ECO:0000313" key="9">
    <source>
        <dbReference type="EMBL" id="NKY66720.1"/>
    </source>
</evidence>
<keyword evidence="6 7" id="KW-0472">Membrane</keyword>
<dbReference type="GO" id="GO:0022857">
    <property type="term" value="F:transmembrane transporter activity"/>
    <property type="evidence" value="ECO:0007669"/>
    <property type="project" value="InterPro"/>
</dbReference>
<feature type="transmembrane region" description="Helical" evidence="7">
    <location>
        <begin position="54"/>
        <end position="75"/>
    </location>
</feature>
<comment type="caution">
    <text evidence="9">The sequence shown here is derived from an EMBL/GenBank/DDBJ whole genome shotgun (WGS) entry which is preliminary data.</text>
</comment>
<evidence type="ECO:0000256" key="3">
    <source>
        <dbReference type="ARBA" id="ARBA00022475"/>
    </source>
</evidence>
<dbReference type="PROSITE" id="PS50850">
    <property type="entry name" value="MFS"/>
    <property type="match status" value="1"/>
</dbReference>
<feature type="transmembrane region" description="Helical" evidence="7">
    <location>
        <begin position="373"/>
        <end position="392"/>
    </location>
</feature>
<dbReference type="InterPro" id="IPR020846">
    <property type="entry name" value="MFS_dom"/>
</dbReference>
<keyword evidence="4 7" id="KW-0812">Transmembrane</keyword>
<dbReference type="InterPro" id="IPR050171">
    <property type="entry name" value="MFS_Transporters"/>
</dbReference>
<gene>
    <name evidence="10" type="ORF">GA0061075_104118</name>
    <name evidence="9" type="ORF">HF960_03340</name>
</gene>
<organism evidence="9 12">
    <name type="scientific">Weissella hellenica</name>
    <dbReference type="NCBI Taxonomy" id="46256"/>
    <lineage>
        <taxon>Bacteria</taxon>
        <taxon>Bacillati</taxon>
        <taxon>Bacillota</taxon>
        <taxon>Bacilli</taxon>
        <taxon>Lactobacillales</taxon>
        <taxon>Lactobacillaceae</taxon>
        <taxon>Weissella</taxon>
    </lineage>
</organism>
<feature type="transmembrane region" description="Helical" evidence="7">
    <location>
        <begin position="149"/>
        <end position="167"/>
    </location>
</feature>
<dbReference type="InterPro" id="IPR001958">
    <property type="entry name" value="Tet-R_TetA/multi-R_MdtG-like"/>
</dbReference>
<feature type="transmembrane region" description="Helical" evidence="7">
    <location>
        <begin position="87"/>
        <end position="105"/>
    </location>
</feature>
<feature type="transmembrane region" description="Helical" evidence="7">
    <location>
        <begin position="218"/>
        <end position="237"/>
    </location>
</feature>
<reference evidence="10 11" key="1">
    <citation type="submission" date="2016-08" db="EMBL/GenBank/DDBJ databases">
        <authorList>
            <person name="Varghese N."/>
            <person name="Submissions Spin"/>
        </authorList>
    </citation>
    <scope>NUCLEOTIDE SEQUENCE [LARGE SCALE GENOMIC DNA]</scope>
    <source>
        <strain evidence="10 11">R-53116</strain>
    </source>
</reference>
<evidence type="ECO:0000259" key="8">
    <source>
        <dbReference type="PROSITE" id="PS50850"/>
    </source>
</evidence>
<protein>
    <submittedName>
        <fullName evidence="9">MFS transporter</fullName>
    </submittedName>
    <submittedName>
        <fullName evidence="10">Predicted arabinose efflux permease, MFS family</fullName>
    </submittedName>
</protein>
<keyword evidence="5 7" id="KW-1133">Transmembrane helix</keyword>
<proteinExistence type="predicted"/>
<feature type="transmembrane region" description="Helical" evidence="7">
    <location>
        <begin position="284"/>
        <end position="303"/>
    </location>
</feature>
<evidence type="ECO:0000256" key="1">
    <source>
        <dbReference type="ARBA" id="ARBA00004651"/>
    </source>
</evidence>
<sequence>MISQSSQDGGVRKLQHVEINAIVLYITTFFQSTGASLIWPITTLYMHNVLHKSMTISGIVVMGLSAAMMIGNWFGGKLFDHWNPFRVLAISVGLALITLLCLTFWNSWPVFAIFLLLLGFADGLIYTLLNSYATTIQKIDTRKVFNLQYLFMNVGVVAGTAIVGFLFDHGVQWVFGSASLMYGIFFILVCYYFNVKGLAKQSARAAARASKSNFKTPVVIYAILGLAFSFYMAYILWETVIATHMTDLGMTTKDYSFLWTLNGVVIIFGQGLLDRFIERLPVRWTVLVGSTLFAGSFLVLIQATTYPMFIVSFLILTIGEILASPQIPAWVDDVSDPNAKGHAQGLLTMFVSLGRAIGPLYGGLLIDSGSYKLLFTSVFIIMLFFIILTWLLNNLHKRA</sequence>
<evidence type="ECO:0000313" key="11">
    <source>
        <dbReference type="Proteomes" id="UP000182448"/>
    </source>
</evidence>
<evidence type="ECO:0000313" key="10">
    <source>
        <dbReference type="EMBL" id="SCB87035.1"/>
    </source>
</evidence>
<dbReference type="InterPro" id="IPR011701">
    <property type="entry name" value="MFS"/>
</dbReference>
<feature type="transmembrane region" description="Helical" evidence="7">
    <location>
        <begin position="173"/>
        <end position="194"/>
    </location>
</feature>
<dbReference type="SUPFAM" id="SSF103473">
    <property type="entry name" value="MFS general substrate transporter"/>
    <property type="match status" value="1"/>
</dbReference>
<accession>A0A4Y4G8R5</accession>
<comment type="subcellular location">
    <subcellularLocation>
        <location evidence="1">Cell membrane</location>
        <topology evidence="1">Multi-pass membrane protein</topology>
    </subcellularLocation>
</comment>
<dbReference type="InterPro" id="IPR036259">
    <property type="entry name" value="MFS_trans_sf"/>
</dbReference>
<dbReference type="Pfam" id="PF07690">
    <property type="entry name" value="MFS_1"/>
    <property type="match status" value="1"/>
</dbReference>
<evidence type="ECO:0000256" key="2">
    <source>
        <dbReference type="ARBA" id="ARBA00022448"/>
    </source>
</evidence>
<keyword evidence="2" id="KW-0813">Transport</keyword>
<dbReference type="Proteomes" id="UP000182448">
    <property type="component" value="Unassembled WGS sequence"/>
</dbReference>
<evidence type="ECO:0000256" key="7">
    <source>
        <dbReference type="SAM" id="Phobius"/>
    </source>
</evidence>